<feature type="region of interest" description="Disordered" evidence="24">
    <location>
        <begin position="152"/>
        <end position="189"/>
    </location>
</feature>
<evidence type="ECO:0000256" key="1">
    <source>
        <dbReference type="ARBA" id="ARBA00004651"/>
    </source>
</evidence>
<feature type="domain" description="HMA" evidence="25">
    <location>
        <begin position="192"/>
        <end position="255"/>
    </location>
</feature>
<dbReference type="NCBIfam" id="TIGR01494">
    <property type="entry name" value="ATPase_P-type"/>
    <property type="match status" value="1"/>
</dbReference>
<evidence type="ECO:0000256" key="23">
    <source>
        <dbReference type="RuleBase" id="RU362081"/>
    </source>
</evidence>
<dbReference type="SUPFAM" id="SSF81665">
    <property type="entry name" value="Calcium ATPase, transmembrane domain M"/>
    <property type="match status" value="1"/>
</dbReference>
<feature type="transmembrane region" description="Helical" evidence="23">
    <location>
        <begin position="347"/>
        <end position="369"/>
    </location>
</feature>
<keyword evidence="13 23" id="KW-0067">ATP-binding</keyword>
<proteinExistence type="inferred from homology"/>
<dbReference type="Gene3D" id="3.40.50.1000">
    <property type="entry name" value="HAD superfamily/HAD-like"/>
    <property type="match status" value="1"/>
</dbReference>
<evidence type="ECO:0000256" key="9">
    <source>
        <dbReference type="ARBA" id="ARBA00022723"/>
    </source>
</evidence>
<dbReference type="PRINTS" id="PR00943">
    <property type="entry name" value="CUATPASE"/>
</dbReference>
<feature type="transmembrane region" description="Helical" evidence="23">
    <location>
        <begin position="309"/>
        <end position="326"/>
    </location>
</feature>
<keyword evidence="14" id="KW-0460">Magnesium</keyword>
<comment type="catalytic activity">
    <reaction evidence="22">
        <text>Cu(+)(in) + ATP + H2O = Cu(+)(out) + ADP + phosphate + H(+)</text>
        <dbReference type="Rhea" id="RHEA:25792"/>
        <dbReference type="ChEBI" id="CHEBI:15377"/>
        <dbReference type="ChEBI" id="CHEBI:15378"/>
        <dbReference type="ChEBI" id="CHEBI:30616"/>
        <dbReference type="ChEBI" id="CHEBI:43474"/>
        <dbReference type="ChEBI" id="CHEBI:49552"/>
        <dbReference type="ChEBI" id="CHEBI:456216"/>
        <dbReference type="EC" id="7.2.2.8"/>
    </reaction>
</comment>
<evidence type="ECO:0000256" key="17">
    <source>
        <dbReference type="ARBA" id="ARBA00023008"/>
    </source>
</evidence>
<evidence type="ECO:0000256" key="12">
    <source>
        <dbReference type="ARBA" id="ARBA00022796"/>
    </source>
</evidence>
<dbReference type="InterPro" id="IPR044492">
    <property type="entry name" value="P_typ_ATPase_HD_dom"/>
</dbReference>
<keyword evidence="19 23" id="KW-0472">Membrane</keyword>
<comment type="similarity">
    <text evidence="2 23">Belongs to the cation transport ATPase (P-type) (TC 3.A.3) family. Type IB subfamily.</text>
</comment>
<dbReference type="GO" id="GO:0140581">
    <property type="term" value="F:P-type monovalent copper transporter activity"/>
    <property type="evidence" value="ECO:0007669"/>
    <property type="project" value="UniProtKB-EC"/>
</dbReference>
<dbReference type="SUPFAM" id="SSF56784">
    <property type="entry name" value="HAD-like"/>
    <property type="match status" value="1"/>
</dbReference>
<dbReference type="GO" id="GO:0043682">
    <property type="term" value="F:P-type divalent copper transporter activity"/>
    <property type="evidence" value="ECO:0007669"/>
    <property type="project" value="TreeGrafter"/>
</dbReference>
<dbReference type="InterPro" id="IPR059000">
    <property type="entry name" value="ATPase_P-type_domA"/>
</dbReference>
<evidence type="ECO:0000259" key="25">
    <source>
        <dbReference type="PROSITE" id="PS50846"/>
    </source>
</evidence>
<evidence type="ECO:0000256" key="14">
    <source>
        <dbReference type="ARBA" id="ARBA00022842"/>
    </source>
</evidence>
<dbReference type="InterPro" id="IPR008250">
    <property type="entry name" value="ATPase_P-typ_transduc_dom_A_sf"/>
</dbReference>
<dbReference type="InterPro" id="IPR018303">
    <property type="entry name" value="ATPase_P-typ_P_site"/>
</dbReference>
<dbReference type="SFLD" id="SFLDF00027">
    <property type="entry name" value="p-type_atpase"/>
    <property type="match status" value="1"/>
</dbReference>
<keyword evidence="12" id="KW-0187">Copper transport</keyword>
<dbReference type="SUPFAM" id="SSF55008">
    <property type="entry name" value="HMA, heavy metal-associated domain"/>
    <property type="match status" value="3"/>
</dbReference>
<evidence type="ECO:0000256" key="10">
    <source>
        <dbReference type="ARBA" id="ARBA00022737"/>
    </source>
</evidence>
<name>A0AB74UGP7_9GAMM</name>
<accession>A0AB74UGP7</accession>
<dbReference type="PRINTS" id="PR00119">
    <property type="entry name" value="CATATPASE"/>
</dbReference>
<keyword evidence="6 23" id="KW-1003">Cell membrane</keyword>
<evidence type="ECO:0000256" key="5">
    <source>
        <dbReference type="ARBA" id="ARBA00022448"/>
    </source>
</evidence>
<dbReference type="Pfam" id="PF00122">
    <property type="entry name" value="E1-E2_ATPase"/>
    <property type="match status" value="1"/>
</dbReference>
<evidence type="ECO:0000256" key="22">
    <source>
        <dbReference type="ARBA" id="ARBA00049289"/>
    </source>
</evidence>
<dbReference type="EC" id="7.2.2.8" evidence="3"/>
<feature type="compositionally biased region" description="Low complexity" evidence="24">
    <location>
        <begin position="168"/>
        <end position="179"/>
    </location>
</feature>
<reference evidence="26" key="1">
    <citation type="submission" date="2024-06" db="EMBL/GenBank/DDBJ databases">
        <title>Complete genome of Salinicola endophyticus HNIBRBA4755.</title>
        <authorList>
            <person name="Shin S.Y."/>
            <person name="Kang H."/>
            <person name="Song J."/>
        </authorList>
    </citation>
    <scope>NUCLEOTIDE SEQUENCE</scope>
    <source>
        <strain evidence="26">HNIBRBA4755</strain>
    </source>
</reference>
<dbReference type="GO" id="GO:0060003">
    <property type="term" value="P:copper ion export"/>
    <property type="evidence" value="ECO:0007669"/>
    <property type="project" value="UniProtKB-ARBA"/>
</dbReference>
<dbReference type="EMBL" id="CP159578">
    <property type="protein sequence ID" value="XCJ80343.1"/>
    <property type="molecule type" value="Genomic_DNA"/>
</dbReference>
<dbReference type="Gene3D" id="3.40.1110.10">
    <property type="entry name" value="Calcium-transporting ATPase, cytoplasmic domain N"/>
    <property type="match status" value="1"/>
</dbReference>
<evidence type="ECO:0000256" key="7">
    <source>
        <dbReference type="ARBA" id="ARBA00022553"/>
    </source>
</evidence>
<keyword evidence="18" id="KW-0406">Ion transport</keyword>
<dbReference type="InterPro" id="IPR006121">
    <property type="entry name" value="HMA_dom"/>
</dbReference>
<dbReference type="PROSITE" id="PS50846">
    <property type="entry name" value="HMA_2"/>
    <property type="match status" value="3"/>
</dbReference>
<evidence type="ECO:0000256" key="11">
    <source>
        <dbReference type="ARBA" id="ARBA00022741"/>
    </source>
</evidence>
<evidence type="ECO:0000256" key="24">
    <source>
        <dbReference type="SAM" id="MobiDB-lite"/>
    </source>
</evidence>
<dbReference type="InterPro" id="IPR023298">
    <property type="entry name" value="ATPase_P-typ_TM_dom_sf"/>
</dbReference>
<keyword evidence="16 23" id="KW-1133">Transmembrane helix</keyword>
<dbReference type="PANTHER" id="PTHR43520:SF6">
    <property type="entry name" value="COPPER-EXPORTING P-TYPE ATPASE"/>
    <property type="match status" value="1"/>
</dbReference>
<dbReference type="NCBIfam" id="TIGR01525">
    <property type="entry name" value="ATPase-IB_hvy"/>
    <property type="match status" value="1"/>
</dbReference>
<dbReference type="PANTHER" id="PTHR43520">
    <property type="entry name" value="ATP7, ISOFORM B"/>
    <property type="match status" value="1"/>
</dbReference>
<dbReference type="AlphaFoldDB" id="A0AB74UGP7"/>
<dbReference type="CDD" id="cd00371">
    <property type="entry name" value="HMA"/>
    <property type="match status" value="3"/>
</dbReference>
<feature type="transmembrane region" description="Helical" evidence="23">
    <location>
        <begin position="870"/>
        <end position="889"/>
    </location>
</feature>
<keyword evidence="11 23" id="KW-0547">Nucleotide-binding</keyword>
<protein>
    <recommendedName>
        <fullName evidence="4">Copper-exporting P-type ATPase</fullName>
        <ecNumber evidence="3">7.2.2.8</ecNumber>
    </recommendedName>
    <alternativeName>
        <fullName evidence="20">Copper-exporting P-type ATPase A</fullName>
    </alternativeName>
    <alternativeName>
        <fullName evidence="21">Cu(+)-exporting ATPase</fullName>
    </alternativeName>
</protein>
<evidence type="ECO:0000313" key="26">
    <source>
        <dbReference type="EMBL" id="XCJ80343.1"/>
    </source>
</evidence>
<dbReference type="Gene3D" id="3.30.70.100">
    <property type="match status" value="3"/>
</dbReference>
<comment type="subcellular location">
    <subcellularLocation>
        <location evidence="1">Cell membrane</location>
        <topology evidence="1">Multi-pass membrane protein</topology>
    </subcellularLocation>
</comment>
<dbReference type="Gene3D" id="2.70.150.10">
    <property type="entry name" value="Calcium-transporting ATPase, cytoplasmic transduction domain A"/>
    <property type="match status" value="1"/>
</dbReference>
<evidence type="ECO:0000256" key="6">
    <source>
        <dbReference type="ARBA" id="ARBA00022475"/>
    </source>
</evidence>
<evidence type="ECO:0000256" key="13">
    <source>
        <dbReference type="ARBA" id="ARBA00022840"/>
    </source>
</evidence>
<feature type="transmembrane region" description="Helical" evidence="23">
    <location>
        <begin position="279"/>
        <end position="297"/>
    </location>
</feature>
<evidence type="ECO:0000256" key="8">
    <source>
        <dbReference type="ARBA" id="ARBA00022692"/>
    </source>
</evidence>
<evidence type="ECO:0000256" key="3">
    <source>
        <dbReference type="ARBA" id="ARBA00012517"/>
    </source>
</evidence>
<keyword evidence="5" id="KW-0813">Transport</keyword>
<dbReference type="InterPro" id="IPR023214">
    <property type="entry name" value="HAD_sf"/>
</dbReference>
<dbReference type="Pfam" id="PF00702">
    <property type="entry name" value="Hydrolase"/>
    <property type="match status" value="1"/>
</dbReference>
<evidence type="ECO:0000256" key="4">
    <source>
        <dbReference type="ARBA" id="ARBA00015102"/>
    </source>
</evidence>
<dbReference type="RefSeq" id="WP_353981172.1">
    <property type="nucleotide sequence ID" value="NZ_CP159578.1"/>
</dbReference>
<dbReference type="GO" id="GO:0005524">
    <property type="term" value="F:ATP binding"/>
    <property type="evidence" value="ECO:0007669"/>
    <property type="project" value="UniProtKB-UniRule"/>
</dbReference>
<feature type="transmembrane region" description="Helical" evidence="23">
    <location>
        <begin position="375"/>
        <end position="394"/>
    </location>
</feature>
<dbReference type="InterPro" id="IPR023299">
    <property type="entry name" value="ATPase_P-typ_cyto_dom_N"/>
</dbReference>
<evidence type="ECO:0000256" key="15">
    <source>
        <dbReference type="ARBA" id="ARBA00022967"/>
    </source>
</evidence>
<feature type="transmembrane region" description="Helical" evidence="23">
    <location>
        <begin position="528"/>
        <end position="548"/>
    </location>
</feature>
<evidence type="ECO:0000256" key="18">
    <source>
        <dbReference type="ARBA" id="ARBA00023065"/>
    </source>
</evidence>
<dbReference type="InterPro" id="IPR017969">
    <property type="entry name" value="Heavy-metal-associated_CS"/>
</dbReference>
<evidence type="ECO:0000256" key="16">
    <source>
        <dbReference type="ARBA" id="ARBA00022989"/>
    </source>
</evidence>
<gene>
    <name evidence="26" type="ORF">ABV408_04000</name>
</gene>
<keyword evidence="8 23" id="KW-0812">Transmembrane</keyword>
<feature type="domain" description="HMA" evidence="25">
    <location>
        <begin position="2"/>
        <end position="65"/>
    </location>
</feature>
<keyword evidence="15" id="KW-1278">Translocase</keyword>
<dbReference type="InterPro" id="IPR036163">
    <property type="entry name" value="HMA_dom_sf"/>
</dbReference>
<organism evidence="26">
    <name type="scientific">Salinicola endophyticus</name>
    <dbReference type="NCBI Taxonomy" id="1949083"/>
    <lineage>
        <taxon>Bacteria</taxon>
        <taxon>Pseudomonadati</taxon>
        <taxon>Pseudomonadota</taxon>
        <taxon>Gammaproteobacteria</taxon>
        <taxon>Oceanospirillales</taxon>
        <taxon>Halomonadaceae</taxon>
        <taxon>Salinicola</taxon>
    </lineage>
</organism>
<evidence type="ECO:0000256" key="20">
    <source>
        <dbReference type="ARBA" id="ARBA00029719"/>
    </source>
</evidence>
<dbReference type="Pfam" id="PF00403">
    <property type="entry name" value="HMA"/>
    <property type="match status" value="3"/>
</dbReference>
<evidence type="ECO:0000256" key="21">
    <source>
        <dbReference type="ARBA" id="ARBA00033239"/>
    </source>
</evidence>
<dbReference type="GO" id="GO:0016887">
    <property type="term" value="F:ATP hydrolysis activity"/>
    <property type="evidence" value="ECO:0007669"/>
    <property type="project" value="InterPro"/>
</dbReference>
<evidence type="ECO:0000256" key="2">
    <source>
        <dbReference type="ARBA" id="ARBA00006024"/>
    </source>
</evidence>
<feature type="domain" description="HMA" evidence="25">
    <location>
        <begin position="73"/>
        <end position="136"/>
    </location>
</feature>
<dbReference type="InterPro" id="IPR001757">
    <property type="entry name" value="P_typ_ATPase"/>
</dbReference>
<dbReference type="PROSITE" id="PS00154">
    <property type="entry name" value="ATPASE_E1_E2"/>
    <property type="match status" value="1"/>
</dbReference>
<keyword evidence="10" id="KW-0677">Repeat</keyword>
<dbReference type="GO" id="GO:0055070">
    <property type="term" value="P:copper ion homeostasis"/>
    <property type="evidence" value="ECO:0007669"/>
    <property type="project" value="TreeGrafter"/>
</dbReference>
<feature type="transmembrane region" description="Helical" evidence="23">
    <location>
        <begin position="560"/>
        <end position="579"/>
    </location>
</feature>
<sequence length="935" mass="98276">MNRYRYRVDAMHCQGCVKRIRAAVADADAEATLEAAPAQRELTVTTQLDETSLRRLLDHAGYPAAPLDETSDAALTLQVPAMHCQGCVKRMRAAIQQVDTTAEVSGEPAEQRLDVVSVLPAERIADLLREAGYPPAPCATSAQGLAVMQNEKAPPATATDVQPAQAIPRRPSSESVSEPAGTPTETAADSGALRRLAIGGMTCAGCVSAVQKALAATPGVTRAQVNFASETAQVGGSAELDALIAAVRSAGYTATPIADLRQASAQRQRDNRRQWRRHLRDACLSLALGIPMMLAMFVHQPRLEGGERWLWLALGLATLGVLATAGRRFFDGAWKAFRHHQANMDTLIALGTAAAWLYSMTVVLFPGLIPPASRHLYFEASLMIVGLIGIGQALELRAKGRSSQALSRLLDLQSRTARVIRQDQEREVAIESVQVGERIRVRPGERLPVDGEVESGESHIDESMLTGEPEAVRKGPGDSVSAGTVNGRGSLVYRATQVGDDTRLGRIVDQVAQAQESRPPIGALADRVAGIFVPSVMIVAVLTALAWLDVGPAPQLVHMLVAATTVLIIACPCALGLATPISTMLGISKAAEHGVLIRDGEALQTASRLSTLVVDKTGTLTEGRPKVTASHYWQTQASAQAAVVALERGSEHPLASALLAHLDEAPEPPAVEAFESVTGRGLVANLADGTRALLGNAALMHDHAIDIAPAKQTAEAWQQQAASVVYLALDGQLAALFAVRDALREDSRAAVARLRRAGLKVVMLSGDNAAAANAIAREAGIDEVHAELLPGDKQAAVAALQQRGERVGMVGDGINDAPALAQADVGFAIGQGTDVAIESAGITLMRDSLHGVADAIAISRATLSNIKQNLWGAFGYNALGIPIAAGVLYPFTGMLLSPMLAALAMSASSVTVVANASRLRRFTPGGGTPSAEERH</sequence>
<dbReference type="GO" id="GO:0005886">
    <property type="term" value="C:plasma membrane"/>
    <property type="evidence" value="ECO:0007669"/>
    <property type="project" value="UniProtKB-SubCell"/>
</dbReference>
<keyword evidence="9 23" id="KW-0479">Metal-binding</keyword>
<dbReference type="InterPro" id="IPR027256">
    <property type="entry name" value="P-typ_ATPase_IB"/>
</dbReference>
<dbReference type="SFLD" id="SFLDS00003">
    <property type="entry name" value="Haloacid_Dehalogenase"/>
    <property type="match status" value="1"/>
</dbReference>
<dbReference type="CDD" id="cd02094">
    <property type="entry name" value="P-type_ATPase_Cu-like"/>
    <property type="match status" value="1"/>
</dbReference>
<keyword evidence="7" id="KW-0597">Phosphoprotein</keyword>
<dbReference type="NCBIfam" id="TIGR01511">
    <property type="entry name" value="ATPase-IB1_Cu"/>
    <property type="match status" value="1"/>
</dbReference>
<evidence type="ECO:0000256" key="19">
    <source>
        <dbReference type="ARBA" id="ARBA00023136"/>
    </source>
</evidence>
<feature type="transmembrane region" description="Helical" evidence="23">
    <location>
        <begin position="895"/>
        <end position="914"/>
    </location>
</feature>
<keyword evidence="17" id="KW-0186">Copper</keyword>
<dbReference type="SFLD" id="SFLDG00002">
    <property type="entry name" value="C1.7:_P-type_atpase_like"/>
    <property type="match status" value="1"/>
</dbReference>
<dbReference type="PROSITE" id="PS01047">
    <property type="entry name" value="HMA_1"/>
    <property type="match status" value="1"/>
</dbReference>
<dbReference type="InterPro" id="IPR036412">
    <property type="entry name" value="HAD-like_sf"/>
</dbReference>
<dbReference type="FunFam" id="2.70.150.10:FF:000020">
    <property type="entry name" value="Copper-exporting P-type ATPase A"/>
    <property type="match status" value="1"/>
</dbReference>
<dbReference type="SUPFAM" id="SSF81653">
    <property type="entry name" value="Calcium ATPase, transduction domain A"/>
    <property type="match status" value="1"/>
</dbReference>
<dbReference type="GO" id="GO:0005507">
    <property type="term" value="F:copper ion binding"/>
    <property type="evidence" value="ECO:0007669"/>
    <property type="project" value="TreeGrafter"/>
</dbReference>